<accession>A0A229NTK9</accession>
<dbReference type="InterPro" id="IPR015797">
    <property type="entry name" value="NUDIX_hydrolase-like_dom_sf"/>
</dbReference>
<dbReference type="InterPro" id="IPR000086">
    <property type="entry name" value="NUDIX_hydrolase_dom"/>
</dbReference>
<dbReference type="AlphaFoldDB" id="A0A229NTK9"/>
<dbReference type="Gene3D" id="3.90.79.10">
    <property type="entry name" value="Nucleoside Triphosphate Pyrophosphohydrolase"/>
    <property type="match status" value="1"/>
</dbReference>
<evidence type="ECO:0000256" key="2">
    <source>
        <dbReference type="ARBA" id="ARBA00022801"/>
    </source>
</evidence>
<reference evidence="4 5" key="1">
    <citation type="submission" date="2017-07" db="EMBL/GenBank/DDBJ databases">
        <title>Paenibacillus herberti R33 genome sequencing and assembly.</title>
        <authorList>
            <person name="Su W."/>
        </authorList>
    </citation>
    <scope>NUCLEOTIDE SEQUENCE [LARGE SCALE GENOMIC DNA]</scope>
    <source>
        <strain evidence="4 5">R33</strain>
    </source>
</reference>
<keyword evidence="5" id="KW-1185">Reference proteome</keyword>
<dbReference type="SUPFAM" id="SSF55811">
    <property type="entry name" value="Nudix"/>
    <property type="match status" value="1"/>
</dbReference>
<comment type="caution">
    <text evidence="4">The sequence shown here is derived from an EMBL/GenBank/DDBJ whole genome shotgun (WGS) entry which is preliminary data.</text>
</comment>
<evidence type="ECO:0000313" key="4">
    <source>
        <dbReference type="EMBL" id="OXM13186.1"/>
    </source>
</evidence>
<dbReference type="PROSITE" id="PS51462">
    <property type="entry name" value="NUDIX"/>
    <property type="match status" value="1"/>
</dbReference>
<dbReference type="PANTHER" id="PTHR43046:SF14">
    <property type="entry name" value="MUTT_NUDIX FAMILY PROTEIN"/>
    <property type="match status" value="1"/>
</dbReference>
<evidence type="ECO:0000256" key="1">
    <source>
        <dbReference type="ARBA" id="ARBA00001946"/>
    </source>
</evidence>
<dbReference type="EMBL" id="NMUQ01000004">
    <property type="protein sequence ID" value="OXM13186.1"/>
    <property type="molecule type" value="Genomic_DNA"/>
</dbReference>
<protein>
    <submittedName>
        <fullName evidence="4">DNA mismatch repair protein MutT</fullName>
    </submittedName>
</protein>
<dbReference type="PROSITE" id="PS00893">
    <property type="entry name" value="NUDIX_BOX"/>
    <property type="match status" value="1"/>
</dbReference>
<feature type="domain" description="Nudix hydrolase" evidence="3">
    <location>
        <begin position="10"/>
        <end position="149"/>
    </location>
</feature>
<evidence type="ECO:0000313" key="5">
    <source>
        <dbReference type="Proteomes" id="UP000215145"/>
    </source>
</evidence>
<evidence type="ECO:0000259" key="3">
    <source>
        <dbReference type="PROSITE" id="PS51462"/>
    </source>
</evidence>
<name>A0A229NTK9_9BACL</name>
<dbReference type="GO" id="GO:0016787">
    <property type="term" value="F:hydrolase activity"/>
    <property type="evidence" value="ECO:0007669"/>
    <property type="project" value="UniProtKB-KW"/>
</dbReference>
<gene>
    <name evidence="4" type="ORF">CGZ75_23795</name>
</gene>
<dbReference type="Proteomes" id="UP000215145">
    <property type="component" value="Unassembled WGS sequence"/>
</dbReference>
<proteinExistence type="predicted"/>
<dbReference type="CDD" id="cd04686">
    <property type="entry name" value="NUDIX_Hydrolase"/>
    <property type="match status" value="1"/>
</dbReference>
<organism evidence="4 5">
    <name type="scientific">Paenibacillus herberti</name>
    <dbReference type="NCBI Taxonomy" id="1619309"/>
    <lineage>
        <taxon>Bacteria</taxon>
        <taxon>Bacillati</taxon>
        <taxon>Bacillota</taxon>
        <taxon>Bacilli</taxon>
        <taxon>Bacillales</taxon>
        <taxon>Paenibacillaceae</taxon>
        <taxon>Paenibacillus</taxon>
    </lineage>
</organism>
<dbReference type="OrthoDB" id="369191at2"/>
<keyword evidence="2" id="KW-0378">Hydrolase</keyword>
<sequence length="167" mass="18981">MRDPMEEIWHRHLGVYGICIHEGKILLVHKQGGPYTNRYDLPGGTVETNEPLAHALHREFKEETGTGINIIRNLGTLDYVIPYELAKRGTTHIHHIAIYYEVQYVDGEVGSCMDMQNNDSVGAEWIDVNLLSSDNSSPLVMQALSWLKDNNDPTVELTRLDHWTVKS</sequence>
<comment type="cofactor">
    <cofactor evidence="1">
        <name>Mg(2+)</name>
        <dbReference type="ChEBI" id="CHEBI:18420"/>
    </cofactor>
</comment>
<dbReference type="InterPro" id="IPR020084">
    <property type="entry name" value="NUDIX_hydrolase_CS"/>
</dbReference>
<dbReference type="PANTHER" id="PTHR43046">
    <property type="entry name" value="GDP-MANNOSE MANNOSYL HYDROLASE"/>
    <property type="match status" value="1"/>
</dbReference>
<dbReference type="Pfam" id="PF00293">
    <property type="entry name" value="NUDIX"/>
    <property type="match status" value="1"/>
</dbReference>